<keyword evidence="3" id="KW-0489">Methyltransferase</keyword>
<reference evidence="3 4" key="1">
    <citation type="submission" date="2019-02" db="EMBL/GenBank/DDBJ databases">
        <title>Deep-cultivation of Planctomycetes and their phenomic and genomic characterization uncovers novel biology.</title>
        <authorList>
            <person name="Wiegand S."/>
            <person name="Jogler M."/>
            <person name="Boedeker C."/>
            <person name="Pinto D."/>
            <person name="Vollmers J."/>
            <person name="Rivas-Marin E."/>
            <person name="Kohn T."/>
            <person name="Peeters S.H."/>
            <person name="Heuer A."/>
            <person name="Rast P."/>
            <person name="Oberbeckmann S."/>
            <person name="Bunk B."/>
            <person name="Jeske O."/>
            <person name="Meyerdierks A."/>
            <person name="Storesund J.E."/>
            <person name="Kallscheuer N."/>
            <person name="Luecker S."/>
            <person name="Lage O.M."/>
            <person name="Pohl T."/>
            <person name="Merkel B.J."/>
            <person name="Hornburger P."/>
            <person name="Mueller R.-W."/>
            <person name="Bruemmer F."/>
            <person name="Labrenz M."/>
            <person name="Spormann A.M."/>
            <person name="Op den Camp H."/>
            <person name="Overmann J."/>
            <person name="Amann R."/>
            <person name="Jetten M.S.M."/>
            <person name="Mascher T."/>
            <person name="Medema M.H."/>
            <person name="Devos D.P."/>
            <person name="Kaster A.-K."/>
            <person name="Ovreas L."/>
            <person name="Rohde M."/>
            <person name="Galperin M.Y."/>
            <person name="Jogler C."/>
        </authorList>
    </citation>
    <scope>NUCLEOTIDE SEQUENCE [LARGE SCALE GENOMIC DNA]</scope>
    <source>
        <strain evidence="3 4">Mal4</strain>
    </source>
</reference>
<organism evidence="3 4">
    <name type="scientific">Maioricimonas rarisocia</name>
    <dbReference type="NCBI Taxonomy" id="2528026"/>
    <lineage>
        <taxon>Bacteria</taxon>
        <taxon>Pseudomonadati</taxon>
        <taxon>Planctomycetota</taxon>
        <taxon>Planctomycetia</taxon>
        <taxon>Planctomycetales</taxon>
        <taxon>Planctomycetaceae</taxon>
        <taxon>Maioricimonas</taxon>
    </lineage>
</organism>
<dbReference type="AlphaFoldDB" id="A0A517Z8W6"/>
<evidence type="ECO:0000313" key="4">
    <source>
        <dbReference type="Proteomes" id="UP000320496"/>
    </source>
</evidence>
<proteinExistence type="predicted"/>
<name>A0A517Z8W6_9PLAN</name>
<accession>A0A517Z8W6</accession>
<gene>
    <name evidence="3" type="ORF">Mal4_32560</name>
</gene>
<dbReference type="Pfam" id="PF13679">
    <property type="entry name" value="Methyltransf_32"/>
    <property type="match status" value="1"/>
</dbReference>
<dbReference type="GO" id="GO:0005737">
    <property type="term" value="C:cytoplasm"/>
    <property type="evidence" value="ECO:0007669"/>
    <property type="project" value="TreeGrafter"/>
</dbReference>
<protein>
    <submittedName>
        <fullName evidence="3">Methyltransferase domain protein</fullName>
    </submittedName>
</protein>
<dbReference type="GO" id="GO:0032259">
    <property type="term" value="P:methylation"/>
    <property type="evidence" value="ECO:0007669"/>
    <property type="project" value="UniProtKB-KW"/>
</dbReference>
<dbReference type="PANTHER" id="PTHR13369:SF3">
    <property type="entry name" value="METHYLTRANSFERASE DOMAIN-CONTAINING PROTEIN"/>
    <property type="match status" value="1"/>
</dbReference>
<dbReference type="PANTHER" id="PTHR13369">
    <property type="match status" value="1"/>
</dbReference>
<dbReference type="GO" id="GO:0008168">
    <property type="term" value="F:methyltransferase activity"/>
    <property type="evidence" value="ECO:0007669"/>
    <property type="project" value="UniProtKB-KW"/>
</dbReference>
<dbReference type="SUPFAM" id="SSF53335">
    <property type="entry name" value="S-adenosyl-L-methionine-dependent methyltransferases"/>
    <property type="match status" value="1"/>
</dbReference>
<dbReference type="EMBL" id="CP036275">
    <property type="protein sequence ID" value="QDU38924.1"/>
    <property type="molecule type" value="Genomic_DNA"/>
</dbReference>
<evidence type="ECO:0000259" key="2">
    <source>
        <dbReference type="Pfam" id="PF13679"/>
    </source>
</evidence>
<keyword evidence="4" id="KW-1185">Reference proteome</keyword>
<dbReference type="Proteomes" id="UP000320496">
    <property type="component" value="Chromosome"/>
</dbReference>
<feature type="region of interest" description="Disordered" evidence="1">
    <location>
        <begin position="130"/>
        <end position="149"/>
    </location>
</feature>
<dbReference type="KEGG" id="mri:Mal4_32560"/>
<dbReference type="Gene3D" id="3.40.50.150">
    <property type="entry name" value="Vaccinia Virus protein VP39"/>
    <property type="match status" value="1"/>
</dbReference>
<dbReference type="CDD" id="cd02440">
    <property type="entry name" value="AdoMet_MTases"/>
    <property type="match status" value="1"/>
</dbReference>
<sequence length="424" mass="47632">MEGPSAPQATRRGGQKQEQHIAVTDVFTQEWMGLVEEAVRTSKLILLVLSKPVGSTADGVRKLSVRPVTVSGKELLQWTSHEDRRESHENLDSQASLTRLREIFPERYRDLNAFTTEGDLTARSNRKGRVRVTTGPPTKQPSSTAHNRQKQYLIPEGVPCPFLEAIGVMTPAGRVKANRYNKFRQINRFVEFIDNIYDALPAEGAVRVVDFGCGKSYLTFAIHHYLQVIRKRDVQITGLDRNPEVIRDCREVAERLDLEGLEFFEGDIVGHTTDGPVDLAVSLHACDTATDDALARAVQWEASVILSVPCCQHEVADQLECDELSVMTRHGILKERLAAMATDALRASALEIVGYRAAVIEFIDMEHTPKNLLIRAVRRDESERLGEQSEAARHEFDAFKQRLGIERLAIEDALLKPPRVHDDR</sequence>
<feature type="compositionally biased region" description="Polar residues" evidence="1">
    <location>
        <begin position="135"/>
        <end position="146"/>
    </location>
</feature>
<dbReference type="OrthoDB" id="5502211at2"/>
<dbReference type="InterPro" id="IPR029063">
    <property type="entry name" value="SAM-dependent_MTases_sf"/>
</dbReference>
<dbReference type="InterPro" id="IPR025714">
    <property type="entry name" value="Methyltranfer_dom"/>
</dbReference>
<evidence type="ECO:0000256" key="1">
    <source>
        <dbReference type="SAM" id="MobiDB-lite"/>
    </source>
</evidence>
<evidence type="ECO:0000313" key="3">
    <source>
        <dbReference type="EMBL" id="QDU38924.1"/>
    </source>
</evidence>
<keyword evidence="3" id="KW-0808">Transferase</keyword>
<feature type="domain" description="Methyltransferase" evidence="2">
    <location>
        <begin position="182"/>
        <end position="318"/>
    </location>
</feature>